<dbReference type="NCBIfam" id="NF033581">
    <property type="entry name" value="transpos_IS5_4"/>
    <property type="match status" value="1"/>
</dbReference>
<keyword evidence="9" id="KW-1185">Reference proteome</keyword>
<dbReference type="OrthoDB" id="9774580at2"/>
<evidence type="ECO:0000259" key="7">
    <source>
        <dbReference type="Pfam" id="PF05598"/>
    </source>
</evidence>
<dbReference type="GO" id="GO:0004803">
    <property type="term" value="F:transposase activity"/>
    <property type="evidence" value="ECO:0007669"/>
    <property type="project" value="InterPro"/>
</dbReference>
<feature type="domain" description="Transposase InsH N-terminal" evidence="7">
    <location>
        <begin position="18"/>
        <end position="109"/>
    </location>
</feature>
<dbReference type="PANTHER" id="PTHR35604:SF2">
    <property type="entry name" value="TRANSPOSASE INSH FOR INSERTION SEQUENCE ELEMENT IS5A-RELATED"/>
    <property type="match status" value="1"/>
</dbReference>
<comment type="similarity">
    <text evidence="2">Belongs to the transposase 11 family.</text>
</comment>
<evidence type="ECO:0000313" key="9">
    <source>
        <dbReference type="Proteomes" id="UP000078390"/>
    </source>
</evidence>
<keyword evidence="4" id="KW-0238">DNA-binding</keyword>
<dbReference type="EMBL" id="LWLG01000005">
    <property type="protein sequence ID" value="OAQ20904.1"/>
    <property type="molecule type" value="Genomic_DNA"/>
</dbReference>
<sequence>MYKKQHTQLTFGENILYQNLPDDLLLELDRLINWKPFERILSKLHPSSVGRPAYDPLLMLKILIIQQIYGHSDPEMEIMLYGNLFYRRFLGLSATDPVPDHSTIPRFRKDLKSMNLYRTCFKELKRQLAEKGYELKCGKITDARLVKAARNPGKGDSDAAFAKKGNQTIYGYKDHIAVDPKHEFVTEFVCTPANVHDSQVIDELLSGDETAIFADKAYDSRALKRWCREKGVYYGVLAKGTRNRKISSSQKKRNRKLGAVRRKVEKVFGIFSLHLNRAKARYVGLAANEIHLFLTVFTYNLLRLWWHLRRKRSVVAV</sequence>
<comment type="function">
    <text evidence="1">Involved in the transposition of the insertion sequence IS5.</text>
</comment>
<evidence type="ECO:0000256" key="4">
    <source>
        <dbReference type="ARBA" id="ARBA00023125"/>
    </source>
</evidence>
<dbReference type="AlphaFoldDB" id="A0A179D492"/>
<proteinExistence type="inferred from homology"/>
<dbReference type="InterPro" id="IPR047959">
    <property type="entry name" value="Transpos_IS5"/>
</dbReference>
<gene>
    <name evidence="8" type="ORF">TDIS_1031</name>
</gene>
<dbReference type="Pfam" id="PF01609">
    <property type="entry name" value="DDE_Tnp_1"/>
    <property type="match status" value="1"/>
</dbReference>
<evidence type="ECO:0000256" key="3">
    <source>
        <dbReference type="ARBA" id="ARBA00022578"/>
    </source>
</evidence>
<organism evidence="8 9">
    <name type="scientific">Thermosulfurimonas dismutans</name>
    <dbReference type="NCBI Taxonomy" id="999894"/>
    <lineage>
        <taxon>Bacteria</taxon>
        <taxon>Pseudomonadati</taxon>
        <taxon>Thermodesulfobacteriota</taxon>
        <taxon>Thermodesulfobacteria</taxon>
        <taxon>Thermodesulfobacteriales</taxon>
        <taxon>Thermodesulfobacteriaceae</taxon>
        <taxon>Thermosulfurimonas</taxon>
    </lineage>
</organism>
<evidence type="ECO:0000313" key="8">
    <source>
        <dbReference type="EMBL" id="OAQ20904.1"/>
    </source>
</evidence>
<keyword evidence="3" id="KW-0815">Transposition</keyword>
<dbReference type="Pfam" id="PF05598">
    <property type="entry name" value="DUF772"/>
    <property type="match status" value="1"/>
</dbReference>
<dbReference type="GO" id="GO:0003677">
    <property type="term" value="F:DNA binding"/>
    <property type="evidence" value="ECO:0007669"/>
    <property type="project" value="UniProtKB-KW"/>
</dbReference>
<dbReference type="STRING" id="999894.TDIS_1031"/>
<name>A0A179D492_9BACT</name>
<evidence type="ECO:0000256" key="2">
    <source>
        <dbReference type="ARBA" id="ARBA00010075"/>
    </source>
</evidence>
<reference evidence="8 9" key="1">
    <citation type="submission" date="2016-04" db="EMBL/GenBank/DDBJ databases">
        <title>Genome analysis of Thermosulfurimonas dismutans, the first thermophilic sulfur-disproportionating bacterium of the phylum Thermodesulfobacteria.</title>
        <authorList>
            <person name="Mardanov A.V."/>
            <person name="Beletsky A.V."/>
            <person name="Kadnikov V.V."/>
            <person name="Slobodkin A.I."/>
            <person name="Ravin N.V."/>
        </authorList>
    </citation>
    <scope>NUCLEOTIDE SEQUENCE [LARGE SCALE GENOMIC DNA]</scope>
    <source>
        <strain evidence="8 9">S95</strain>
    </source>
</reference>
<dbReference type="PANTHER" id="PTHR35604">
    <property type="entry name" value="TRANSPOSASE INSH FOR INSERTION SEQUENCE ELEMENT IS5A-RELATED"/>
    <property type="match status" value="1"/>
</dbReference>
<accession>A0A179D492</accession>
<protein>
    <submittedName>
        <fullName evidence="8">Mobile element protein</fullName>
    </submittedName>
</protein>
<evidence type="ECO:0000256" key="1">
    <source>
        <dbReference type="ARBA" id="ARBA00003544"/>
    </source>
</evidence>
<feature type="domain" description="Transposase IS4-like" evidence="6">
    <location>
        <begin position="137"/>
        <end position="301"/>
    </location>
</feature>
<dbReference type="InterPro" id="IPR008490">
    <property type="entry name" value="Transposase_InsH_N"/>
</dbReference>
<evidence type="ECO:0000259" key="6">
    <source>
        <dbReference type="Pfam" id="PF01609"/>
    </source>
</evidence>
<comment type="caution">
    <text evidence="8">The sequence shown here is derived from an EMBL/GenBank/DDBJ whole genome shotgun (WGS) entry which is preliminary data.</text>
</comment>
<dbReference type="GO" id="GO:0006313">
    <property type="term" value="P:DNA transposition"/>
    <property type="evidence" value="ECO:0007669"/>
    <property type="project" value="InterPro"/>
</dbReference>
<evidence type="ECO:0000256" key="5">
    <source>
        <dbReference type="ARBA" id="ARBA00023172"/>
    </source>
</evidence>
<keyword evidence="5" id="KW-0233">DNA recombination</keyword>
<dbReference type="RefSeq" id="WP_068669991.1">
    <property type="nucleotide sequence ID" value="NZ_LWLG01000005.1"/>
</dbReference>
<dbReference type="Proteomes" id="UP000078390">
    <property type="component" value="Unassembled WGS sequence"/>
</dbReference>
<dbReference type="InterPro" id="IPR002559">
    <property type="entry name" value="Transposase_11"/>
</dbReference>